<dbReference type="PANTHER" id="PTHR43866:SF4">
    <property type="entry name" value="MALONATE-SEMIALDEHYDE DEHYDROGENASE"/>
    <property type="match status" value="1"/>
</dbReference>
<dbReference type="InterPro" id="IPR010061">
    <property type="entry name" value="MeMal-semiAld_DH"/>
</dbReference>
<dbReference type="Pfam" id="PF00171">
    <property type="entry name" value="Aldedh"/>
    <property type="match status" value="1"/>
</dbReference>
<dbReference type="InterPro" id="IPR016161">
    <property type="entry name" value="Ald_DH/histidinol_DH"/>
</dbReference>
<dbReference type="InterPro" id="IPR016163">
    <property type="entry name" value="Ald_DH_C"/>
</dbReference>
<proteinExistence type="predicted"/>
<keyword evidence="3" id="KW-1185">Reference proteome</keyword>
<dbReference type="InterPro" id="IPR015590">
    <property type="entry name" value="Aldehyde_DH_dom"/>
</dbReference>
<evidence type="ECO:0000313" key="2">
    <source>
        <dbReference type="EMBL" id="EJK75349.1"/>
    </source>
</evidence>
<dbReference type="Proteomes" id="UP000266841">
    <property type="component" value="Unassembled WGS sequence"/>
</dbReference>
<comment type="caution">
    <text evidence="2">The sequence shown here is derived from an EMBL/GenBank/DDBJ whole genome shotgun (WGS) entry which is preliminary data.</text>
</comment>
<reference evidence="2 3" key="1">
    <citation type="journal article" date="2012" name="Genome Biol.">
        <title>Genome and low-iron response of an oceanic diatom adapted to chronic iron limitation.</title>
        <authorList>
            <person name="Lommer M."/>
            <person name="Specht M."/>
            <person name="Roy A.S."/>
            <person name="Kraemer L."/>
            <person name="Andreson R."/>
            <person name="Gutowska M.A."/>
            <person name="Wolf J."/>
            <person name="Bergner S.V."/>
            <person name="Schilhabel M.B."/>
            <person name="Klostermeier U.C."/>
            <person name="Beiko R.G."/>
            <person name="Rosenstiel P."/>
            <person name="Hippler M."/>
            <person name="Laroche J."/>
        </authorList>
    </citation>
    <scope>NUCLEOTIDE SEQUENCE [LARGE SCALE GENOMIC DNA]</scope>
    <source>
        <strain evidence="2 3">CCMP1005</strain>
    </source>
</reference>
<dbReference type="SUPFAM" id="SSF53720">
    <property type="entry name" value="ALDH-like"/>
    <property type="match status" value="1"/>
</dbReference>
<dbReference type="OrthoDB" id="310895at2759"/>
<accession>K0TDX0</accession>
<dbReference type="AlphaFoldDB" id="K0TDX0"/>
<feature type="domain" description="Aldehyde dehydrogenase" evidence="1">
    <location>
        <begin position="17"/>
        <end position="146"/>
    </location>
</feature>
<organism evidence="2 3">
    <name type="scientific">Thalassiosira oceanica</name>
    <name type="common">Marine diatom</name>
    <dbReference type="NCBI Taxonomy" id="159749"/>
    <lineage>
        <taxon>Eukaryota</taxon>
        <taxon>Sar</taxon>
        <taxon>Stramenopiles</taxon>
        <taxon>Ochrophyta</taxon>
        <taxon>Bacillariophyta</taxon>
        <taxon>Coscinodiscophyceae</taxon>
        <taxon>Thalassiosirophycidae</taxon>
        <taxon>Thalassiosirales</taxon>
        <taxon>Thalassiosiraceae</taxon>
        <taxon>Thalassiosira</taxon>
    </lineage>
</organism>
<sequence length="226" mass="24162">MAASVLLLVGDPDGERQKKLLARVIEKAAAIEAGTEPKKMGPVIDDASQSKILKYIAQSEQNGAKVLLDGRTWTKENSLKGGNWIGPTVLLHSSSDDKTMKEEVFGPVLSVYHVATWQEAIAIENRIPFGNAAAIYTSNGGHAEMLGVNIGIPVPREPFSFGGLYGTQSKYGDLDITGDGGIEFFTNRIKITSKWPVPCVPEYTAGLAEQVVGGVTTDHANFAGTM</sequence>
<dbReference type="GO" id="GO:0006574">
    <property type="term" value="P:L-valine catabolic process"/>
    <property type="evidence" value="ECO:0007669"/>
    <property type="project" value="TreeGrafter"/>
</dbReference>
<evidence type="ECO:0000259" key="1">
    <source>
        <dbReference type="Pfam" id="PF00171"/>
    </source>
</evidence>
<name>K0TDX0_THAOC</name>
<dbReference type="EMBL" id="AGNL01002985">
    <property type="protein sequence ID" value="EJK75349.1"/>
    <property type="molecule type" value="Genomic_DNA"/>
</dbReference>
<dbReference type="eggNOG" id="KOG2449">
    <property type="taxonomic scope" value="Eukaryota"/>
</dbReference>
<dbReference type="OMA" id="EICTRSM"/>
<dbReference type="GO" id="GO:0006210">
    <property type="term" value="P:thymine catabolic process"/>
    <property type="evidence" value="ECO:0007669"/>
    <property type="project" value="TreeGrafter"/>
</dbReference>
<gene>
    <name evidence="2" type="ORF">THAOC_02932</name>
</gene>
<dbReference type="PANTHER" id="PTHR43866">
    <property type="entry name" value="MALONATE-SEMIALDEHYDE DEHYDROGENASE"/>
    <property type="match status" value="1"/>
</dbReference>
<dbReference type="Gene3D" id="3.40.309.10">
    <property type="entry name" value="Aldehyde Dehydrogenase, Chain A, domain 2"/>
    <property type="match status" value="1"/>
</dbReference>
<protein>
    <recommendedName>
        <fullName evidence="1">Aldehyde dehydrogenase domain-containing protein</fullName>
    </recommendedName>
</protein>
<evidence type="ECO:0000313" key="3">
    <source>
        <dbReference type="Proteomes" id="UP000266841"/>
    </source>
</evidence>
<dbReference type="GO" id="GO:0004491">
    <property type="term" value="F:methylmalonate-semialdehyde dehydrogenase (acylating, NAD) activity"/>
    <property type="evidence" value="ECO:0007669"/>
    <property type="project" value="InterPro"/>
</dbReference>